<sequence>MSLTSSELKQAFLSGKNSNEDKGAGPSGNVAGSSSIPEQESAKRQSVTSQNVALQVVSTCRCETRCCNLCVSTRAKCIILWVLVIIGLILCFLFGGLFYFASKLDANTSSLMAQKSEIDGLKEAINKLTKKD</sequence>
<accession>A0ACB1AXX8</accession>
<proteinExistence type="predicted"/>
<comment type="caution">
    <text evidence="1">The sequence shown here is derived from an EMBL/GenBank/DDBJ whole genome shotgun (WGS) entry which is preliminary data.</text>
</comment>
<evidence type="ECO:0000313" key="1">
    <source>
        <dbReference type="EMBL" id="CAK5105533.1"/>
    </source>
</evidence>
<evidence type="ECO:0000313" key="2">
    <source>
        <dbReference type="Proteomes" id="UP001497535"/>
    </source>
</evidence>
<dbReference type="Proteomes" id="UP001497535">
    <property type="component" value="Unassembled WGS sequence"/>
</dbReference>
<protein>
    <submittedName>
        <fullName evidence="1">Uncharacterized protein</fullName>
    </submittedName>
</protein>
<keyword evidence="2" id="KW-1185">Reference proteome</keyword>
<organism evidence="1 2">
    <name type="scientific">Meloidogyne enterolobii</name>
    <name type="common">Root-knot nematode worm</name>
    <name type="synonym">Meloidogyne mayaguensis</name>
    <dbReference type="NCBI Taxonomy" id="390850"/>
    <lineage>
        <taxon>Eukaryota</taxon>
        <taxon>Metazoa</taxon>
        <taxon>Ecdysozoa</taxon>
        <taxon>Nematoda</taxon>
        <taxon>Chromadorea</taxon>
        <taxon>Rhabditida</taxon>
        <taxon>Tylenchina</taxon>
        <taxon>Tylenchomorpha</taxon>
        <taxon>Tylenchoidea</taxon>
        <taxon>Meloidogynidae</taxon>
        <taxon>Meloidogyninae</taxon>
        <taxon>Meloidogyne</taxon>
    </lineage>
</organism>
<reference evidence="1" key="1">
    <citation type="submission" date="2023-11" db="EMBL/GenBank/DDBJ databases">
        <authorList>
            <person name="Poullet M."/>
        </authorList>
    </citation>
    <scope>NUCLEOTIDE SEQUENCE</scope>
    <source>
        <strain evidence="1">E1834</strain>
    </source>
</reference>
<dbReference type="EMBL" id="CAVMJV010000120">
    <property type="protein sequence ID" value="CAK5105533.1"/>
    <property type="molecule type" value="Genomic_DNA"/>
</dbReference>
<name>A0ACB1AXX8_MELEN</name>
<gene>
    <name evidence="1" type="ORF">MENTE1834_LOCUS43259</name>
</gene>